<name>A0A6S6UJ42_9GAMM</name>
<gene>
    <name evidence="2" type="ORF">HELGO_WM24410</name>
</gene>
<protein>
    <submittedName>
        <fullName evidence="2">NUDIX hydrolase</fullName>
    </submittedName>
</protein>
<reference evidence="2" key="1">
    <citation type="submission" date="2020-01" db="EMBL/GenBank/DDBJ databases">
        <authorList>
            <person name="Meier V. D."/>
            <person name="Meier V D."/>
        </authorList>
    </citation>
    <scope>NUCLEOTIDE SEQUENCE</scope>
    <source>
        <strain evidence="2">HLG_WM_MAG_09</strain>
    </source>
</reference>
<accession>A0A6S6UJ42</accession>
<dbReference type="CDD" id="cd03676">
    <property type="entry name" value="NUDIX_Tnr3_like"/>
    <property type="match status" value="1"/>
</dbReference>
<feature type="domain" description="Nudix hydrolase" evidence="1">
    <location>
        <begin position="116"/>
        <end position="257"/>
    </location>
</feature>
<dbReference type="InterPro" id="IPR015797">
    <property type="entry name" value="NUDIX_hydrolase-like_dom_sf"/>
</dbReference>
<proteinExistence type="predicted"/>
<dbReference type="GO" id="GO:0044715">
    <property type="term" value="F:8-oxo-dGDP phosphatase activity"/>
    <property type="evidence" value="ECO:0007669"/>
    <property type="project" value="TreeGrafter"/>
</dbReference>
<dbReference type="Pfam" id="PF15916">
    <property type="entry name" value="DUF4743"/>
    <property type="match status" value="1"/>
</dbReference>
<keyword evidence="2" id="KW-0378">Hydrolase</keyword>
<dbReference type="PROSITE" id="PS51462">
    <property type="entry name" value="NUDIX"/>
    <property type="match status" value="1"/>
</dbReference>
<dbReference type="FunFam" id="3.90.79.10:FF:000019">
    <property type="entry name" value="Thiamin pyrophosphokinase, putative"/>
    <property type="match status" value="1"/>
</dbReference>
<sequence length="285" mass="32259">MSYPDRILACNNVCFDRLLPWYIDGVRYGWIDPKFAAYLRDFPEVFDVGDNSVTLHSYLSQYQQRTTAVNQVVHELHRSGVIDTRVGEAYPVVLHYDGDASMEIERAAASFFGIRSFGVHVNGLVRKQGEIRVWVGTRSRSKPFWPGKLDQIVAGGQPVGISLLDNVIKEAEEEAAIPAELAQQAERAAEIHYEHQTYRGLENSTLFAYDLWLPEDFVPVNNDGEVEGFQLISLSELAELTEHTDKFKDNCNLVNIDLLLRYGVITETHKDYAALTEALYKTKEG</sequence>
<dbReference type="InterPro" id="IPR031804">
    <property type="entry name" value="DUF4743"/>
</dbReference>
<dbReference type="PANTHER" id="PTHR13622:SF8">
    <property type="entry name" value="THIAMIN PYROPHOSPHOKINASE 1"/>
    <property type="match status" value="1"/>
</dbReference>
<evidence type="ECO:0000313" key="2">
    <source>
        <dbReference type="EMBL" id="CAA6830274.1"/>
    </source>
</evidence>
<dbReference type="EMBL" id="CACVAT010000571">
    <property type="protein sequence ID" value="CAA6830274.1"/>
    <property type="molecule type" value="Genomic_DNA"/>
</dbReference>
<dbReference type="AlphaFoldDB" id="A0A6S6UJ42"/>
<dbReference type="InterPro" id="IPR000086">
    <property type="entry name" value="NUDIX_hydrolase_dom"/>
</dbReference>
<dbReference type="PANTHER" id="PTHR13622">
    <property type="entry name" value="THIAMIN PYROPHOSPHOKINASE"/>
    <property type="match status" value="1"/>
</dbReference>
<evidence type="ECO:0000259" key="1">
    <source>
        <dbReference type="PROSITE" id="PS51462"/>
    </source>
</evidence>
<dbReference type="Pfam" id="PF00293">
    <property type="entry name" value="NUDIX"/>
    <property type="match status" value="1"/>
</dbReference>
<dbReference type="SUPFAM" id="SSF55811">
    <property type="entry name" value="Nudix"/>
    <property type="match status" value="1"/>
</dbReference>
<dbReference type="Gene3D" id="3.90.79.10">
    <property type="entry name" value="Nucleoside Triphosphate Pyrophosphohydrolase"/>
    <property type="match status" value="1"/>
</dbReference>
<organism evidence="2">
    <name type="scientific">uncultured Thiotrichaceae bacterium</name>
    <dbReference type="NCBI Taxonomy" id="298394"/>
    <lineage>
        <taxon>Bacteria</taxon>
        <taxon>Pseudomonadati</taxon>
        <taxon>Pseudomonadota</taxon>
        <taxon>Gammaproteobacteria</taxon>
        <taxon>Thiotrichales</taxon>
        <taxon>Thiotrichaceae</taxon>
        <taxon>environmental samples</taxon>
    </lineage>
</organism>